<evidence type="ECO:0000256" key="1">
    <source>
        <dbReference type="ARBA" id="ARBA00004141"/>
    </source>
</evidence>
<dbReference type="InterPro" id="IPR001173">
    <property type="entry name" value="Glyco_trans_2-like"/>
</dbReference>
<dbReference type="PANTHER" id="PTHR43867:SF8">
    <property type="entry name" value="GLYCOSIDE HYDROLASE FAMILY 8"/>
    <property type="match status" value="1"/>
</dbReference>
<evidence type="ECO:0000256" key="7">
    <source>
        <dbReference type="SAM" id="MobiDB-lite"/>
    </source>
</evidence>
<keyword evidence="9" id="KW-0732">Signal</keyword>
<evidence type="ECO:0000256" key="4">
    <source>
        <dbReference type="ARBA" id="ARBA00022692"/>
    </source>
</evidence>
<dbReference type="Pfam" id="PF13632">
    <property type="entry name" value="Glyco_trans_2_3"/>
    <property type="match status" value="1"/>
</dbReference>
<feature type="transmembrane region" description="Helical" evidence="8">
    <location>
        <begin position="679"/>
        <end position="695"/>
    </location>
</feature>
<evidence type="ECO:0000256" key="9">
    <source>
        <dbReference type="SAM" id="SignalP"/>
    </source>
</evidence>
<feature type="region of interest" description="Disordered" evidence="7">
    <location>
        <begin position="85"/>
        <end position="121"/>
    </location>
</feature>
<evidence type="ECO:0000259" key="10">
    <source>
        <dbReference type="Pfam" id="PF13632"/>
    </source>
</evidence>
<keyword evidence="5 8" id="KW-1133">Transmembrane helix</keyword>
<keyword evidence="3" id="KW-0808">Transferase</keyword>
<evidence type="ECO:0000256" key="2">
    <source>
        <dbReference type="ARBA" id="ARBA00022676"/>
    </source>
</evidence>
<dbReference type="AlphaFoldDB" id="A0AAU7YNC6"/>
<dbReference type="InterPro" id="IPR050321">
    <property type="entry name" value="Glycosyltr_2/OpgH_subfam"/>
</dbReference>
<feature type="signal peptide" evidence="9">
    <location>
        <begin position="1"/>
        <end position="33"/>
    </location>
</feature>
<dbReference type="Gene3D" id="3.90.550.10">
    <property type="entry name" value="Spore Coat Polysaccharide Biosynthesis Protein SpsA, Chain A"/>
    <property type="match status" value="1"/>
</dbReference>
<dbReference type="GO" id="GO:0016757">
    <property type="term" value="F:glycosyltransferase activity"/>
    <property type="evidence" value="ECO:0007669"/>
    <property type="project" value="UniProtKB-KW"/>
</dbReference>
<accession>A0AAU7YNC6</accession>
<name>A0AAU7YNC6_LINPO</name>
<dbReference type="EMBL" id="PP949236">
    <property type="protein sequence ID" value="XCA47735.1"/>
    <property type="molecule type" value="mRNA"/>
</dbReference>
<reference evidence="11" key="1">
    <citation type="journal article" date="2019" name="Front. Microbiol.">
        <title>Knockdown of Dinoflagellate Cellulose Synthase CesA1 Resulted in Malformed Intracellular Cellulosic Thecal Plates and Severely Impeded Cyst-to-Swarmer Transition.</title>
        <authorList>
            <person name="Chan W.S."/>
            <person name="Kwok A.C.M."/>
            <person name="Wong J.T.Y."/>
        </authorList>
    </citation>
    <scope>NUCLEOTIDE SEQUENCE</scope>
    <source>
        <strain evidence="11">CCMP1931</strain>
    </source>
</reference>
<evidence type="ECO:0000256" key="5">
    <source>
        <dbReference type="ARBA" id="ARBA00022989"/>
    </source>
</evidence>
<sequence>MASSAGCSLSTEARRLPVGSIVCGLLLLVAARAAGPEPLGAAPGLRCAVVACEAVGSAADEAATQGTQGEGLGLLQTRGKRVVAGIPERRSELPNASRTRSSGLLGLNARSNESGSAGPQSASATSRIWLQVVVPVVMGVAAVVVMGVAAASGAVYRPTAQQHMAALGHADKALHGQTSWVEPYQTNALTKMLGAMGALLGPAFLARLYEHRSARFPILARVFLIGEVWNLGLAIVGRVNMWHRQHRHVIRLDCLSPPFPREQWPKVHFFFTHYMEPIEESVEPLVRALQQDYPPDRYVVNILDDSYYKRLSDGSYEIAEIGMEMEDLICRTMAARAGDVKVTRRTVFAEEREDGRPAPAPGGSSVIEFRADGLPLVRVVGRKKGPESFAKAGNLENGLWNILEEDVHFLVVMDSDMAPKPEMLQTLLPPMLAYRNGAWGPDWRTGFVSSPQDFRNVQAVWGADDPCDQMMKFVWRILPTALDHIGLVHFWGTNVGFFVPALKDAGGFVYGCMTEDLVTGAHVHRFGWKSAYVGSVQHSLAKGLCREDVLGTIMQRKRWCQGNIQQLLMEMDPPLILHDSFRYPPHRLEYKAKLQALYDGDSALEPAQALCEADCGAAERRARRTYKWKLLTGFAYFPAKFAFLFHMKPIIYYFLALTIIFIGEPPFRLTGDCFKIAGLYWLANLSANFCTYSAVLDDPDNASSPLWRTQQETYGFAWVRVIGVIEGIWSAITGKQPTWVSFGMNKDSKINMLFHVPNAVAFLFLLTLVIATLLNYFVLARYGLQVPVLCHDVEDAQVLGACSMGVLMLWLLWPVTSCIFADFLGLPYYRLSRILSTFVASSVEVSIGVLFFVAQFLR</sequence>
<reference evidence="11" key="2">
    <citation type="submission" date="2024-06" db="EMBL/GenBank/DDBJ databases">
        <authorList>
            <person name="Kwok A.C.M."/>
            <person name="Chan W.S."/>
            <person name="Wong J.T.Y."/>
        </authorList>
    </citation>
    <scope>NUCLEOTIDE SEQUENCE</scope>
    <source>
        <strain evidence="11">CCMP1931</strain>
    </source>
</reference>
<protein>
    <submittedName>
        <fullName evidence="11">Cellulose synthase</fullName>
    </submittedName>
</protein>
<feature type="domain" description="Glycosyltransferase 2-like" evidence="10">
    <location>
        <begin position="411"/>
        <end position="661"/>
    </location>
</feature>
<dbReference type="PANTHER" id="PTHR43867">
    <property type="entry name" value="CELLULOSE SYNTHASE CATALYTIC SUBUNIT A [UDP-FORMING]"/>
    <property type="match status" value="1"/>
</dbReference>
<keyword evidence="4 8" id="KW-0812">Transmembrane</keyword>
<feature type="transmembrane region" description="Helical" evidence="8">
    <location>
        <begin position="798"/>
        <end position="823"/>
    </location>
</feature>
<keyword evidence="2" id="KW-0328">Glycosyltransferase</keyword>
<feature type="transmembrane region" description="Helical" evidence="8">
    <location>
        <begin position="835"/>
        <end position="857"/>
    </location>
</feature>
<evidence type="ECO:0000313" key="11">
    <source>
        <dbReference type="EMBL" id="XCA47735.1"/>
    </source>
</evidence>
<feature type="compositionally biased region" description="Polar residues" evidence="7">
    <location>
        <begin position="109"/>
        <end position="121"/>
    </location>
</feature>
<organism evidence="11">
    <name type="scientific">Lingulaulax polyedra</name>
    <name type="common">Dinoflagellate</name>
    <name type="synonym">Lingulodinium polyedra</name>
    <dbReference type="NCBI Taxonomy" id="160621"/>
    <lineage>
        <taxon>Eukaryota</taxon>
        <taxon>Sar</taxon>
        <taxon>Alveolata</taxon>
        <taxon>Dinophyceae</taxon>
        <taxon>Gonyaulacales</taxon>
        <taxon>Lingulodiniaceae</taxon>
        <taxon>Lingulaulax</taxon>
    </lineage>
</organism>
<evidence type="ECO:0000256" key="8">
    <source>
        <dbReference type="SAM" id="Phobius"/>
    </source>
</evidence>
<proteinExistence type="evidence at transcript level"/>
<feature type="transmembrane region" description="Helical" evidence="8">
    <location>
        <begin position="128"/>
        <end position="156"/>
    </location>
</feature>
<dbReference type="GO" id="GO:0016020">
    <property type="term" value="C:membrane"/>
    <property type="evidence" value="ECO:0007669"/>
    <property type="project" value="UniProtKB-SubCell"/>
</dbReference>
<evidence type="ECO:0000256" key="6">
    <source>
        <dbReference type="ARBA" id="ARBA00023136"/>
    </source>
</evidence>
<dbReference type="InterPro" id="IPR029044">
    <property type="entry name" value="Nucleotide-diphossugar_trans"/>
</dbReference>
<feature type="transmembrane region" description="Helical" evidence="8">
    <location>
        <begin position="650"/>
        <end position="667"/>
    </location>
</feature>
<feature type="transmembrane region" description="Helical" evidence="8">
    <location>
        <begin position="753"/>
        <end position="778"/>
    </location>
</feature>
<keyword evidence="6 8" id="KW-0472">Membrane</keyword>
<feature type="chain" id="PRO_5043493340" evidence="9">
    <location>
        <begin position="34"/>
        <end position="858"/>
    </location>
</feature>
<feature type="transmembrane region" description="Helical" evidence="8">
    <location>
        <begin position="715"/>
        <end position="732"/>
    </location>
</feature>
<evidence type="ECO:0000256" key="3">
    <source>
        <dbReference type="ARBA" id="ARBA00022679"/>
    </source>
</evidence>
<gene>
    <name evidence="11" type="primary">CesA1</name>
</gene>
<comment type="subcellular location">
    <subcellularLocation>
        <location evidence="1">Membrane</location>
        <topology evidence="1">Multi-pass membrane protein</topology>
    </subcellularLocation>
</comment>
<dbReference type="SUPFAM" id="SSF53448">
    <property type="entry name" value="Nucleotide-diphospho-sugar transferases"/>
    <property type="match status" value="1"/>
</dbReference>